<name>A0AAJ0FWF2_9HYPO</name>
<evidence type="ECO:0000259" key="1">
    <source>
        <dbReference type="Pfam" id="PF20150"/>
    </source>
</evidence>
<keyword evidence="3" id="KW-1185">Reference proteome</keyword>
<dbReference type="EMBL" id="JASWJB010000334">
    <property type="protein sequence ID" value="KAK2591450.1"/>
    <property type="molecule type" value="Genomic_DNA"/>
</dbReference>
<dbReference type="Pfam" id="PF20150">
    <property type="entry name" value="2EXR"/>
    <property type="match status" value="1"/>
</dbReference>
<dbReference type="AlphaFoldDB" id="A0AAJ0FWF2"/>
<evidence type="ECO:0000313" key="3">
    <source>
        <dbReference type="Proteomes" id="UP001251528"/>
    </source>
</evidence>
<sequence>MFWNDAHSASCQHAAANGLDQIRHVHSKAVAVIDASMDKSRQFPFGRLPPELRLCVWQQYCPDLTGQPRVLDFRMSLGHFHDSLQRYPTGRMFTGIYRGPELAYNTREIRNVLAVHQESRAWALHAVPHSLGIYSRRHEHDKIAIIRFNKARDVILLSEVTKSLFVKDLDDLDDVEGYELWQDAASHSLPGFHDQVVNLAIQEHDFQFMEPWVQVFSAMKTLFIAVACRSGAEDLRWCASKHSNQYILEDPLNKLDPKHDDPYIVAYWPDLIRHPTFAEASIPRPLSDWERVLEDLKEGNVDLWPMVFIKTG</sequence>
<organism evidence="2 3">
    <name type="scientific">Conoideocrella luteorostrata</name>
    <dbReference type="NCBI Taxonomy" id="1105319"/>
    <lineage>
        <taxon>Eukaryota</taxon>
        <taxon>Fungi</taxon>
        <taxon>Dikarya</taxon>
        <taxon>Ascomycota</taxon>
        <taxon>Pezizomycotina</taxon>
        <taxon>Sordariomycetes</taxon>
        <taxon>Hypocreomycetidae</taxon>
        <taxon>Hypocreales</taxon>
        <taxon>Clavicipitaceae</taxon>
        <taxon>Conoideocrella</taxon>
    </lineage>
</organism>
<dbReference type="Proteomes" id="UP001251528">
    <property type="component" value="Unassembled WGS sequence"/>
</dbReference>
<protein>
    <recommendedName>
        <fullName evidence="1">2EXR domain-containing protein</fullName>
    </recommendedName>
</protein>
<reference evidence="2" key="1">
    <citation type="submission" date="2023-06" db="EMBL/GenBank/DDBJ databases">
        <title>Conoideocrella luteorostrata (Hypocreales: Clavicipitaceae), a potential biocontrol fungus for elongate hemlock scale in United States Christmas tree production areas.</title>
        <authorList>
            <person name="Barrett H."/>
            <person name="Lovett B."/>
            <person name="Macias A.M."/>
            <person name="Stajich J.E."/>
            <person name="Kasson M.T."/>
        </authorList>
    </citation>
    <scope>NUCLEOTIDE SEQUENCE</scope>
    <source>
        <strain evidence="2">ARSEF 14590</strain>
    </source>
</reference>
<proteinExistence type="predicted"/>
<comment type="caution">
    <text evidence="2">The sequence shown here is derived from an EMBL/GenBank/DDBJ whole genome shotgun (WGS) entry which is preliminary data.</text>
</comment>
<feature type="domain" description="2EXR" evidence="1">
    <location>
        <begin position="44"/>
        <end position="155"/>
    </location>
</feature>
<dbReference type="InterPro" id="IPR045518">
    <property type="entry name" value="2EXR"/>
</dbReference>
<gene>
    <name evidence="2" type="ORF">QQS21_010859</name>
</gene>
<evidence type="ECO:0000313" key="2">
    <source>
        <dbReference type="EMBL" id="KAK2591450.1"/>
    </source>
</evidence>
<accession>A0AAJ0FWF2</accession>